<dbReference type="GO" id="GO:0005509">
    <property type="term" value="F:calcium ion binding"/>
    <property type="evidence" value="ECO:0007669"/>
    <property type="project" value="InterPro"/>
</dbReference>
<dbReference type="AlphaFoldDB" id="A0A8J2X001"/>
<feature type="region of interest" description="Disordered" evidence="2">
    <location>
        <begin position="206"/>
        <end position="286"/>
    </location>
</feature>
<feature type="compositionally biased region" description="Pro residues" evidence="2">
    <location>
        <begin position="259"/>
        <end position="268"/>
    </location>
</feature>
<reference evidence="4" key="1">
    <citation type="submission" date="2021-11" db="EMBL/GenBank/DDBJ databases">
        <authorList>
            <consortium name="Genoscope - CEA"/>
            <person name="William W."/>
        </authorList>
    </citation>
    <scope>NUCLEOTIDE SEQUENCE</scope>
</reference>
<accession>A0A8J2X001</accession>
<dbReference type="EMBL" id="CAKKNE010000002">
    <property type="protein sequence ID" value="CAH0368666.1"/>
    <property type="molecule type" value="Genomic_DNA"/>
</dbReference>
<keyword evidence="1" id="KW-0106">Calcium</keyword>
<dbReference type="InterPro" id="IPR002048">
    <property type="entry name" value="EF_hand_dom"/>
</dbReference>
<evidence type="ECO:0000313" key="4">
    <source>
        <dbReference type="EMBL" id="CAH0368666.1"/>
    </source>
</evidence>
<dbReference type="PROSITE" id="PS50222">
    <property type="entry name" value="EF_HAND_2"/>
    <property type="match status" value="2"/>
</dbReference>
<sequence>MLVKASVARSPNQLAQHVRQKVLVAAVARGVPTINDLLKRADEDKSGALSYKEFYTTLRKLLQLTAAAVTDDAVRQTFKVIDKTGDGALSREEFATFLRGKNTSDDAQLVDCLDAKNKLAARQAALRREARLKLLRKRLRKAVQLHGSFFENHSVEWSLDEFLDVVRNTLALGAHAITDADVEMVFRELSDGDALHPDAVARFVNPEKPTTEKENAAPPTPAPDAPSRLDALSRPKRVHDKPPPSEDATPWKATSITSPIPPLPPSPRTPGGTRRSRPPASPGGRADALLGARDALGRAAEALAASDTAAEDDPAELAVAVEQLRQLCVRVAAAADGVATLAATIKRKRGAQSLAKSVSFSDDVVTP</sequence>
<comment type="caution">
    <text evidence="4">The sequence shown here is derived from an EMBL/GenBank/DDBJ whole genome shotgun (WGS) entry which is preliminary data.</text>
</comment>
<evidence type="ECO:0000256" key="2">
    <source>
        <dbReference type="SAM" id="MobiDB-lite"/>
    </source>
</evidence>
<dbReference type="InterPro" id="IPR018247">
    <property type="entry name" value="EF_Hand_1_Ca_BS"/>
</dbReference>
<dbReference type="Pfam" id="PF13499">
    <property type="entry name" value="EF-hand_7"/>
    <property type="match status" value="1"/>
</dbReference>
<dbReference type="OrthoDB" id="66458at2759"/>
<dbReference type="Proteomes" id="UP000789595">
    <property type="component" value="Unassembled WGS sequence"/>
</dbReference>
<evidence type="ECO:0000313" key="5">
    <source>
        <dbReference type="Proteomes" id="UP000789595"/>
    </source>
</evidence>
<proteinExistence type="predicted"/>
<dbReference type="Gene3D" id="1.10.238.10">
    <property type="entry name" value="EF-hand"/>
    <property type="match status" value="1"/>
</dbReference>
<evidence type="ECO:0000259" key="3">
    <source>
        <dbReference type="PROSITE" id="PS50222"/>
    </source>
</evidence>
<organism evidence="4 5">
    <name type="scientific">Pelagomonas calceolata</name>
    <dbReference type="NCBI Taxonomy" id="35677"/>
    <lineage>
        <taxon>Eukaryota</taxon>
        <taxon>Sar</taxon>
        <taxon>Stramenopiles</taxon>
        <taxon>Ochrophyta</taxon>
        <taxon>Pelagophyceae</taxon>
        <taxon>Pelagomonadales</taxon>
        <taxon>Pelagomonadaceae</taxon>
        <taxon>Pelagomonas</taxon>
    </lineage>
</organism>
<name>A0A8J2X001_9STRA</name>
<dbReference type="PROSITE" id="PS00018">
    <property type="entry name" value="EF_HAND_1"/>
    <property type="match status" value="1"/>
</dbReference>
<evidence type="ECO:0000256" key="1">
    <source>
        <dbReference type="ARBA" id="ARBA00022837"/>
    </source>
</evidence>
<gene>
    <name evidence="4" type="ORF">PECAL_2P17390</name>
</gene>
<dbReference type="InterPro" id="IPR011992">
    <property type="entry name" value="EF-hand-dom_pair"/>
</dbReference>
<dbReference type="SUPFAM" id="SSF47473">
    <property type="entry name" value="EF-hand"/>
    <property type="match status" value="1"/>
</dbReference>
<feature type="domain" description="EF-hand" evidence="3">
    <location>
        <begin position="29"/>
        <end position="64"/>
    </location>
</feature>
<protein>
    <recommendedName>
        <fullName evidence="3">EF-hand domain-containing protein</fullName>
    </recommendedName>
</protein>
<keyword evidence="5" id="KW-1185">Reference proteome</keyword>
<dbReference type="SMART" id="SM00054">
    <property type="entry name" value="EFh"/>
    <property type="match status" value="2"/>
</dbReference>
<feature type="domain" description="EF-hand" evidence="3">
    <location>
        <begin position="69"/>
        <end position="104"/>
    </location>
</feature>